<sequence>MESVQNESTLVDSGTKLLNLEDSGSLWLKTTFNHKNRSELQTDFKELTQIESSDDHTPTMANQNFSEVLSTFANATEDLEGSKYVTNSMRVPMLMEIIKTVTTDTLYNQDPDEKEDDAFESNDAEEDQDSGLSNKLMNQL</sequence>
<evidence type="ECO:0000313" key="2">
    <source>
        <dbReference type="EMBL" id="PKB98489.1"/>
    </source>
</evidence>
<protein>
    <submittedName>
        <fullName evidence="3">Uncharacterized protein</fullName>
    </submittedName>
</protein>
<name>A0A2N0PRD3_9GLOM</name>
<dbReference type="AlphaFoldDB" id="A0A2N0PRD3"/>
<accession>A0A2N0PRD3</accession>
<organism evidence="3 4">
    <name type="scientific">Rhizophagus irregularis</name>
    <dbReference type="NCBI Taxonomy" id="588596"/>
    <lineage>
        <taxon>Eukaryota</taxon>
        <taxon>Fungi</taxon>
        <taxon>Fungi incertae sedis</taxon>
        <taxon>Mucoromycota</taxon>
        <taxon>Glomeromycotina</taxon>
        <taxon>Glomeromycetes</taxon>
        <taxon>Glomerales</taxon>
        <taxon>Glomeraceae</taxon>
        <taxon>Rhizophagus</taxon>
    </lineage>
</organism>
<reference evidence="3 4" key="2">
    <citation type="submission" date="2017-09" db="EMBL/GenBank/DDBJ databases">
        <title>Extensive intraspecific genome diversity in a model arbuscular mycorrhizal fungus.</title>
        <authorList>
            <person name="Chen E.C."/>
            <person name="Morin E."/>
            <person name="Beaudet D."/>
            <person name="Noel J."/>
            <person name="Ndikumana S."/>
            <person name="Charron P."/>
            <person name="St-Onge C."/>
            <person name="Giorgi J."/>
            <person name="Grigoriev I.V."/>
            <person name="Roux C."/>
            <person name="Martin F.M."/>
            <person name="Corradi N."/>
        </authorList>
    </citation>
    <scope>NUCLEOTIDE SEQUENCE [LARGE SCALE GENOMIC DNA]</scope>
    <source>
        <strain evidence="3 4">A5</strain>
    </source>
</reference>
<gene>
    <name evidence="3" type="ORF">RhiirA5_415758</name>
    <name evidence="2" type="ORF">RhiirA5_431296</name>
</gene>
<dbReference type="Proteomes" id="UP000232722">
    <property type="component" value="Unassembled WGS sequence"/>
</dbReference>
<dbReference type="VEuPathDB" id="FungiDB:RhiirA1_476499"/>
<evidence type="ECO:0000256" key="1">
    <source>
        <dbReference type="SAM" id="MobiDB-lite"/>
    </source>
</evidence>
<evidence type="ECO:0000313" key="4">
    <source>
        <dbReference type="Proteomes" id="UP000232722"/>
    </source>
</evidence>
<reference evidence="3 4" key="1">
    <citation type="submission" date="2016-04" db="EMBL/GenBank/DDBJ databases">
        <title>Genome analyses suggest a sexual origin of heterokaryosis in a supposedly ancient asexual fungus.</title>
        <authorList>
            <person name="Ropars J."/>
            <person name="Sedzielewska K."/>
            <person name="Noel J."/>
            <person name="Charron P."/>
            <person name="Farinelli L."/>
            <person name="Marton T."/>
            <person name="Kruger M."/>
            <person name="Pelin A."/>
            <person name="Brachmann A."/>
            <person name="Corradi N."/>
        </authorList>
    </citation>
    <scope>NUCLEOTIDE SEQUENCE [LARGE SCALE GENOMIC DNA]</scope>
    <source>
        <strain evidence="3 4">A5</strain>
    </source>
</reference>
<proteinExistence type="predicted"/>
<evidence type="ECO:0000313" key="3">
    <source>
        <dbReference type="EMBL" id="PKC09382.1"/>
    </source>
</evidence>
<comment type="caution">
    <text evidence="3">The sequence shown here is derived from an EMBL/GenBank/DDBJ whole genome shotgun (WGS) entry which is preliminary data.</text>
</comment>
<feature type="region of interest" description="Disordered" evidence="1">
    <location>
        <begin position="103"/>
        <end position="140"/>
    </location>
</feature>
<feature type="compositionally biased region" description="Acidic residues" evidence="1">
    <location>
        <begin position="110"/>
        <end position="129"/>
    </location>
</feature>
<dbReference type="EMBL" id="LLXJ01000466">
    <property type="protein sequence ID" value="PKC09382.1"/>
    <property type="molecule type" value="Genomic_DNA"/>
</dbReference>
<dbReference type="EMBL" id="LLXJ01002610">
    <property type="protein sequence ID" value="PKB98489.1"/>
    <property type="molecule type" value="Genomic_DNA"/>
</dbReference>
<feature type="compositionally biased region" description="Polar residues" evidence="1">
    <location>
        <begin position="130"/>
        <end position="140"/>
    </location>
</feature>